<proteinExistence type="predicted"/>
<dbReference type="AlphaFoldDB" id="A0A9C6DQM1"/>
<evidence type="ECO:0000313" key="2">
    <source>
        <dbReference type="Proteomes" id="UP000092443"/>
    </source>
</evidence>
<evidence type="ECO:0000313" key="3">
    <source>
        <dbReference type="RefSeq" id="XP_037887582.1"/>
    </source>
</evidence>
<feature type="region of interest" description="Disordered" evidence="1">
    <location>
        <begin position="73"/>
        <end position="97"/>
    </location>
</feature>
<feature type="compositionally biased region" description="Polar residues" evidence="1">
    <location>
        <begin position="73"/>
        <end position="85"/>
    </location>
</feature>
<dbReference type="RefSeq" id="XP_037887582.1">
    <property type="nucleotide sequence ID" value="XM_038031654.1"/>
</dbReference>
<keyword evidence="2" id="KW-1185">Reference proteome</keyword>
<feature type="region of interest" description="Disordered" evidence="1">
    <location>
        <begin position="271"/>
        <end position="294"/>
    </location>
</feature>
<accession>A0A9C6DQM1</accession>
<gene>
    <name evidence="3" type="primary">LOC119636347</name>
</gene>
<sequence length="344" mass="38608">MSYPAFNTGYQPRPAYQGWPTANHHFMGPGTYVNNGAWPTSGGHQSYYGLLDRRPASQDYDYHTETDLHAPSLSTDDLSYQQTSDAGRAKGSKKGSGIFKGIKKNNSSLISALTLLSFFFFLNILNNCIRDQMDSVNPTVMVMTANLKRKSNKMDITNSRQQSSAENLAAAVSAVKHTKHVSSTERYRDSLDSISSSPFSHLPVNPYAITTQQQFQSPYLEQHPDSYDSGERYINSTLGYENYFQSKVPVQITNKPLMPLIMQRPNHRPVEVSSYEENEYPYHESESSSSSSSHTQSYINSNFPWALKRSSVSSFNLGPYRRASIVSVTPTAKWTLITTTNNNK</sequence>
<evidence type="ECO:0000256" key="1">
    <source>
        <dbReference type="SAM" id="MobiDB-lite"/>
    </source>
</evidence>
<protein>
    <submittedName>
        <fullName evidence="3">Uncharacterized protein LOC119636347</fullName>
    </submittedName>
</protein>
<dbReference type="GeneID" id="119636347"/>
<reference evidence="3" key="1">
    <citation type="submission" date="2025-08" db="UniProtKB">
        <authorList>
            <consortium name="RefSeq"/>
        </authorList>
    </citation>
    <scope>IDENTIFICATION</scope>
    <source>
        <tissue evidence="3">Whole body pupa</tissue>
    </source>
</reference>
<organism evidence="2 3">
    <name type="scientific">Glossina fuscipes</name>
    <dbReference type="NCBI Taxonomy" id="7396"/>
    <lineage>
        <taxon>Eukaryota</taxon>
        <taxon>Metazoa</taxon>
        <taxon>Ecdysozoa</taxon>
        <taxon>Arthropoda</taxon>
        <taxon>Hexapoda</taxon>
        <taxon>Insecta</taxon>
        <taxon>Pterygota</taxon>
        <taxon>Neoptera</taxon>
        <taxon>Endopterygota</taxon>
        <taxon>Diptera</taxon>
        <taxon>Brachycera</taxon>
        <taxon>Muscomorpha</taxon>
        <taxon>Hippoboscoidea</taxon>
        <taxon>Glossinidae</taxon>
        <taxon>Glossina</taxon>
    </lineage>
</organism>
<dbReference type="Proteomes" id="UP000092443">
    <property type="component" value="Unplaced"/>
</dbReference>
<dbReference type="KEGG" id="gfs:119636347"/>
<name>A0A9C6DQM1_9MUSC</name>